<dbReference type="KEGG" id="pavi:110748908"/>
<accession>A0A6P5RIA0</accession>
<feature type="transmembrane region" description="Helical" evidence="2">
    <location>
        <begin position="141"/>
        <end position="161"/>
    </location>
</feature>
<reference evidence="4" key="1">
    <citation type="submission" date="2025-08" db="UniProtKB">
        <authorList>
            <consortium name="RefSeq"/>
        </authorList>
    </citation>
    <scope>IDENTIFICATION</scope>
</reference>
<evidence type="ECO:0000313" key="3">
    <source>
        <dbReference type="Proteomes" id="UP000515124"/>
    </source>
</evidence>
<evidence type="ECO:0000256" key="2">
    <source>
        <dbReference type="SAM" id="Phobius"/>
    </source>
</evidence>
<dbReference type="RefSeq" id="XP_021804575.1">
    <property type="nucleotide sequence ID" value="XM_021948883.1"/>
</dbReference>
<dbReference type="AlphaFoldDB" id="A0A6P5RIA0"/>
<organism evidence="3 4">
    <name type="scientific">Prunus avium</name>
    <name type="common">Cherry</name>
    <name type="synonym">Cerasus avium</name>
    <dbReference type="NCBI Taxonomy" id="42229"/>
    <lineage>
        <taxon>Eukaryota</taxon>
        <taxon>Viridiplantae</taxon>
        <taxon>Streptophyta</taxon>
        <taxon>Embryophyta</taxon>
        <taxon>Tracheophyta</taxon>
        <taxon>Spermatophyta</taxon>
        <taxon>Magnoliopsida</taxon>
        <taxon>eudicotyledons</taxon>
        <taxon>Gunneridae</taxon>
        <taxon>Pentapetalae</taxon>
        <taxon>rosids</taxon>
        <taxon>fabids</taxon>
        <taxon>Rosales</taxon>
        <taxon>Rosaceae</taxon>
        <taxon>Amygdaloideae</taxon>
        <taxon>Amygdaleae</taxon>
        <taxon>Prunus</taxon>
    </lineage>
</organism>
<keyword evidence="2" id="KW-1133">Transmembrane helix</keyword>
<proteinExistence type="predicted"/>
<dbReference type="GeneID" id="110748908"/>
<evidence type="ECO:0000256" key="1">
    <source>
        <dbReference type="SAM" id="MobiDB-lite"/>
    </source>
</evidence>
<keyword evidence="2" id="KW-0812">Transmembrane</keyword>
<gene>
    <name evidence="4" type="primary">LOC110748908</name>
</gene>
<sequence length="175" mass="19784">MRSQIRQKRESMKSSRAFFFIFCLASVFTFGISSIADGSRTEEAEQLNESLQENSGERNEQELPQNENSESWNIRKNEIISSEASDVGIFDFSNEYRAGYRDGLQARMGRSYNIEGNKIDSNKGQRVGIGKFGNTYSMSNISFTIGGLIILVFAIIYKYIVLRNRAAGTSKDKKI</sequence>
<feature type="region of interest" description="Disordered" evidence="1">
    <location>
        <begin position="41"/>
        <end position="70"/>
    </location>
</feature>
<evidence type="ECO:0000313" key="4">
    <source>
        <dbReference type="RefSeq" id="XP_021804575.1"/>
    </source>
</evidence>
<keyword evidence="2" id="KW-0472">Membrane</keyword>
<dbReference type="Gramene" id="Pav_sc0000113.1_g580.1.mk:mrna">
    <property type="protein sequence ID" value="Pav_sc0000113.1_g580.1.mk:mrna"/>
    <property type="gene ID" value="Pav_sc0000113.1_g580.1.mk"/>
</dbReference>
<dbReference type="Proteomes" id="UP000515124">
    <property type="component" value="Unplaced"/>
</dbReference>
<name>A0A6P5RIA0_PRUAV</name>
<keyword evidence="3" id="KW-1185">Reference proteome</keyword>
<protein>
    <submittedName>
        <fullName evidence="4">Uncharacterized protein LOC110748908</fullName>
    </submittedName>
</protein>